<organism evidence="2">
    <name type="scientific">Arion vulgaris</name>
    <dbReference type="NCBI Taxonomy" id="1028688"/>
    <lineage>
        <taxon>Eukaryota</taxon>
        <taxon>Metazoa</taxon>
        <taxon>Spiralia</taxon>
        <taxon>Lophotrochozoa</taxon>
        <taxon>Mollusca</taxon>
        <taxon>Gastropoda</taxon>
        <taxon>Heterobranchia</taxon>
        <taxon>Euthyneura</taxon>
        <taxon>Panpulmonata</taxon>
        <taxon>Eupulmonata</taxon>
        <taxon>Stylommatophora</taxon>
        <taxon>Helicina</taxon>
        <taxon>Arionoidea</taxon>
        <taxon>Arionidae</taxon>
        <taxon>Arion</taxon>
    </lineage>
</organism>
<dbReference type="PANTHER" id="PTHR13369:SF0">
    <property type="entry name" value="GLUTATHIONE S-TRANSFERASE C-TERMINAL DOMAIN-CONTAINING PROTEIN"/>
    <property type="match status" value="1"/>
</dbReference>
<evidence type="ECO:0000313" key="2">
    <source>
        <dbReference type="EMBL" id="CEK66593.1"/>
    </source>
</evidence>
<dbReference type="GO" id="GO:0005737">
    <property type="term" value="C:cytoplasm"/>
    <property type="evidence" value="ECO:0007669"/>
    <property type="project" value="TreeGrafter"/>
</dbReference>
<evidence type="ECO:0000259" key="1">
    <source>
        <dbReference type="Pfam" id="PF13679"/>
    </source>
</evidence>
<name>A0A0B6ZDG7_9EUPU</name>
<gene>
    <name evidence="2" type="primary">ORF59419</name>
</gene>
<dbReference type="Pfam" id="PF13679">
    <property type="entry name" value="Methyltransf_32"/>
    <property type="match status" value="1"/>
</dbReference>
<dbReference type="EMBL" id="HACG01019728">
    <property type="protein sequence ID" value="CEK66593.1"/>
    <property type="molecule type" value="Transcribed_RNA"/>
</dbReference>
<dbReference type="SUPFAM" id="SSF53335">
    <property type="entry name" value="S-adenosyl-L-methionine-dependent methyltransferases"/>
    <property type="match status" value="1"/>
</dbReference>
<sequence length="184" mass="20488">MLQGHLGVLMAYMLPDCQVYLVENKEESLLKASSRLESLDLHNVTMYQCNLDYFRGTFNVGVCLHACGSATDMVLKLCLDSNASFVICPCCYGSIQKTHILCYPQSQHFETAGITYKEFLTLGHAADQTELNTALEEQGRLCMNLVDTDRAQLARELGYDVTLCSLKPLSCTPKNNLLFGTLNK</sequence>
<accession>A0A0B6ZDG7</accession>
<reference evidence="2" key="1">
    <citation type="submission" date="2014-12" db="EMBL/GenBank/DDBJ databases">
        <title>Insight into the proteome of Arion vulgaris.</title>
        <authorList>
            <person name="Aradska J."/>
            <person name="Bulat T."/>
            <person name="Smidak R."/>
            <person name="Sarate P."/>
            <person name="Gangsoo J."/>
            <person name="Sialana F."/>
            <person name="Bilban M."/>
            <person name="Lubec G."/>
        </authorList>
    </citation>
    <scope>NUCLEOTIDE SEQUENCE</scope>
    <source>
        <tissue evidence="2">Skin</tissue>
    </source>
</reference>
<dbReference type="Gene3D" id="3.40.50.150">
    <property type="entry name" value="Vaccinia Virus protein VP39"/>
    <property type="match status" value="1"/>
</dbReference>
<dbReference type="InterPro" id="IPR029063">
    <property type="entry name" value="SAM-dependent_MTases_sf"/>
</dbReference>
<dbReference type="PANTHER" id="PTHR13369">
    <property type="match status" value="1"/>
</dbReference>
<dbReference type="InterPro" id="IPR025714">
    <property type="entry name" value="Methyltranfer_dom"/>
</dbReference>
<dbReference type="AlphaFoldDB" id="A0A0B6ZDG7"/>
<proteinExistence type="predicted"/>
<protein>
    <recommendedName>
        <fullName evidence="1">Methyltransferase domain-containing protein</fullName>
    </recommendedName>
</protein>
<feature type="domain" description="Methyltransferase" evidence="1">
    <location>
        <begin position="3"/>
        <end position="97"/>
    </location>
</feature>